<comment type="catalytic activity">
    <reaction evidence="8">
        <text>L-seryl-[protein] + ATP = O-phospho-L-seryl-[protein] + ADP + H(+)</text>
        <dbReference type="Rhea" id="RHEA:17989"/>
        <dbReference type="Rhea" id="RHEA-COMP:9863"/>
        <dbReference type="Rhea" id="RHEA-COMP:11604"/>
        <dbReference type="ChEBI" id="CHEBI:15378"/>
        <dbReference type="ChEBI" id="CHEBI:29999"/>
        <dbReference type="ChEBI" id="CHEBI:30616"/>
        <dbReference type="ChEBI" id="CHEBI:83421"/>
        <dbReference type="ChEBI" id="CHEBI:456216"/>
        <dbReference type="EC" id="2.7.11.1"/>
    </reaction>
</comment>
<dbReference type="AlphaFoldDB" id="A0A1Z3HTK0"/>
<comment type="catalytic activity">
    <reaction evidence="7">
        <text>L-threonyl-[protein] + ATP = O-phospho-L-threonyl-[protein] + ADP + H(+)</text>
        <dbReference type="Rhea" id="RHEA:46608"/>
        <dbReference type="Rhea" id="RHEA-COMP:11060"/>
        <dbReference type="Rhea" id="RHEA-COMP:11605"/>
        <dbReference type="ChEBI" id="CHEBI:15378"/>
        <dbReference type="ChEBI" id="CHEBI:30013"/>
        <dbReference type="ChEBI" id="CHEBI:30616"/>
        <dbReference type="ChEBI" id="CHEBI:61977"/>
        <dbReference type="ChEBI" id="CHEBI:456216"/>
        <dbReference type="EC" id="2.7.11.1"/>
    </reaction>
</comment>
<keyword evidence="9" id="KW-0812">Transmembrane</keyword>
<dbReference type="SMART" id="SM00220">
    <property type="entry name" value="S_TKc"/>
    <property type="match status" value="1"/>
</dbReference>
<evidence type="ECO:0000313" key="12">
    <source>
        <dbReference type="Proteomes" id="UP000191901"/>
    </source>
</evidence>
<dbReference type="EMBL" id="CP021983">
    <property type="protein sequence ID" value="ASC73624.1"/>
    <property type="molecule type" value="Genomic_DNA"/>
</dbReference>
<evidence type="ECO:0000256" key="9">
    <source>
        <dbReference type="SAM" id="Phobius"/>
    </source>
</evidence>
<dbReference type="OrthoDB" id="502205at2"/>
<dbReference type="PANTHER" id="PTHR24363:SF0">
    <property type="entry name" value="SERINE_THREONINE KINASE LIKE DOMAIN CONTAINING 1"/>
    <property type="match status" value="1"/>
</dbReference>
<evidence type="ECO:0000256" key="8">
    <source>
        <dbReference type="ARBA" id="ARBA00048679"/>
    </source>
</evidence>
<dbReference type="PROSITE" id="PS50011">
    <property type="entry name" value="PROTEIN_KINASE_DOM"/>
    <property type="match status" value="1"/>
</dbReference>
<feature type="domain" description="Protein kinase" evidence="10">
    <location>
        <begin position="11"/>
        <end position="267"/>
    </location>
</feature>
<evidence type="ECO:0000256" key="1">
    <source>
        <dbReference type="ARBA" id="ARBA00012513"/>
    </source>
</evidence>
<evidence type="ECO:0000313" key="11">
    <source>
        <dbReference type="EMBL" id="ASC73624.1"/>
    </source>
</evidence>
<dbReference type="SUPFAM" id="SSF56112">
    <property type="entry name" value="Protein kinase-like (PK-like)"/>
    <property type="match status" value="1"/>
</dbReference>
<keyword evidence="3" id="KW-0808">Transferase</keyword>
<reference evidence="11 12" key="1">
    <citation type="journal article" date="2016" name="Biochim. Biophys. Acta">
        <title>Characterization of red-shifted phycobilisomes isolated from the chlorophyll f-containing cyanobacterium Halomicronema hongdechloris.</title>
        <authorList>
            <person name="Li Y."/>
            <person name="Lin Y."/>
            <person name="Garvey C.J."/>
            <person name="Birch D."/>
            <person name="Corkery R.W."/>
            <person name="Loughlin P.C."/>
            <person name="Scheer H."/>
            <person name="Willows R.D."/>
            <person name="Chen M."/>
        </authorList>
    </citation>
    <scope>NUCLEOTIDE SEQUENCE [LARGE SCALE GENOMIC DNA]</scope>
    <source>
        <strain evidence="11 12">C2206</strain>
    </source>
</reference>
<keyword evidence="9" id="KW-0472">Membrane</keyword>
<dbReference type="InterPro" id="IPR011009">
    <property type="entry name" value="Kinase-like_dom_sf"/>
</dbReference>
<evidence type="ECO:0000256" key="7">
    <source>
        <dbReference type="ARBA" id="ARBA00047899"/>
    </source>
</evidence>
<accession>A0A1Z3HTK0</accession>
<evidence type="ECO:0000256" key="6">
    <source>
        <dbReference type="ARBA" id="ARBA00022840"/>
    </source>
</evidence>
<feature type="transmembrane region" description="Helical" evidence="9">
    <location>
        <begin position="391"/>
        <end position="412"/>
    </location>
</feature>
<keyword evidence="2" id="KW-0723">Serine/threonine-protein kinase</keyword>
<dbReference type="STRING" id="1641165.XM38_23830"/>
<keyword evidence="9" id="KW-1133">Transmembrane helix</keyword>
<dbReference type="GO" id="GO:0004674">
    <property type="term" value="F:protein serine/threonine kinase activity"/>
    <property type="evidence" value="ECO:0007669"/>
    <property type="project" value="UniProtKB-KW"/>
</dbReference>
<dbReference type="Pfam" id="PF00069">
    <property type="entry name" value="Pkinase"/>
    <property type="match status" value="1"/>
</dbReference>
<gene>
    <name evidence="11" type="ORF">XM38_045950</name>
</gene>
<name>A0A1Z3HTK0_9CYAN</name>
<evidence type="ECO:0000256" key="2">
    <source>
        <dbReference type="ARBA" id="ARBA00022527"/>
    </source>
</evidence>
<evidence type="ECO:0000256" key="5">
    <source>
        <dbReference type="ARBA" id="ARBA00022777"/>
    </source>
</evidence>
<evidence type="ECO:0000256" key="3">
    <source>
        <dbReference type="ARBA" id="ARBA00022679"/>
    </source>
</evidence>
<keyword evidence="6" id="KW-0067">ATP-binding</keyword>
<dbReference type="KEGG" id="hhg:XM38_045950"/>
<dbReference type="PANTHER" id="PTHR24363">
    <property type="entry name" value="SERINE/THREONINE PROTEIN KINASE"/>
    <property type="match status" value="1"/>
</dbReference>
<keyword evidence="5 11" id="KW-0418">Kinase</keyword>
<proteinExistence type="predicted"/>
<organism evidence="11 12">
    <name type="scientific">Halomicronema hongdechloris C2206</name>
    <dbReference type="NCBI Taxonomy" id="1641165"/>
    <lineage>
        <taxon>Bacteria</taxon>
        <taxon>Bacillati</taxon>
        <taxon>Cyanobacteriota</taxon>
        <taxon>Cyanophyceae</taxon>
        <taxon>Nodosilineales</taxon>
        <taxon>Nodosilineaceae</taxon>
        <taxon>Halomicronema</taxon>
    </lineage>
</organism>
<evidence type="ECO:0000259" key="10">
    <source>
        <dbReference type="PROSITE" id="PS50011"/>
    </source>
</evidence>
<keyword evidence="4" id="KW-0547">Nucleotide-binding</keyword>
<dbReference type="Proteomes" id="UP000191901">
    <property type="component" value="Chromosome"/>
</dbReference>
<dbReference type="EC" id="2.7.11.1" evidence="1"/>
<sequence>MQCIFKPAHHYKRLQLLGRKLQDKSATYLAVDVTTDTVVVLKQLQPSSLSLLGPDSPRLETLFSLKHPGIAAYKAICRKGEYTYLVRAYIDARSLASRRSFRPEEIKAVAISLLEVLADFQVQIPMIIHGNIKPENIFFRPLSNGKLSLILTDFDLAVSHRYPSSFEPARAGTLGFTPREQMLGEPRPASDNYAVGAVLLSLLSGTPTHQMDTLTDADNPYRYRSQDILWQPHTTISSQFLSWLDRMLDPNPDHRFPDARTALQALLPLRLIARARASLSHSQIRLEAPTLGAQLQDVIRVSNLRPDAVLQGQWHITPRPYDPCDWIDIHPTYLAGNETTTVVSVDTRRLQAKTTYVRELILQSNSEQPIIAVSLCITTADLTLPSRPLPLWHLIGLLVSSTFLPVTMVILLRALNKG</sequence>
<keyword evidence="12" id="KW-1185">Reference proteome</keyword>
<dbReference type="InterPro" id="IPR000719">
    <property type="entry name" value="Prot_kinase_dom"/>
</dbReference>
<evidence type="ECO:0000256" key="4">
    <source>
        <dbReference type="ARBA" id="ARBA00022741"/>
    </source>
</evidence>
<dbReference type="GO" id="GO:0005524">
    <property type="term" value="F:ATP binding"/>
    <property type="evidence" value="ECO:0007669"/>
    <property type="project" value="UniProtKB-KW"/>
</dbReference>
<dbReference type="Gene3D" id="1.10.510.10">
    <property type="entry name" value="Transferase(Phosphotransferase) domain 1"/>
    <property type="match status" value="1"/>
</dbReference>
<protein>
    <recommendedName>
        <fullName evidence="1">non-specific serine/threonine protein kinase</fullName>
        <ecNumber evidence="1">2.7.11.1</ecNumber>
    </recommendedName>
</protein>